<feature type="region of interest" description="Disordered" evidence="2">
    <location>
        <begin position="439"/>
        <end position="459"/>
    </location>
</feature>
<comment type="caution">
    <text evidence="3">The sequence shown here is derived from an EMBL/GenBank/DDBJ whole genome shotgun (WGS) entry which is preliminary data.</text>
</comment>
<feature type="compositionally biased region" description="Polar residues" evidence="2">
    <location>
        <begin position="858"/>
        <end position="869"/>
    </location>
</feature>
<feature type="compositionally biased region" description="Low complexity" evidence="2">
    <location>
        <begin position="236"/>
        <end position="250"/>
    </location>
</feature>
<organism evidence="3 4">
    <name type="scientific">Helicocarpus griseus UAMH5409</name>
    <dbReference type="NCBI Taxonomy" id="1447875"/>
    <lineage>
        <taxon>Eukaryota</taxon>
        <taxon>Fungi</taxon>
        <taxon>Dikarya</taxon>
        <taxon>Ascomycota</taxon>
        <taxon>Pezizomycotina</taxon>
        <taxon>Eurotiomycetes</taxon>
        <taxon>Eurotiomycetidae</taxon>
        <taxon>Onygenales</taxon>
        <taxon>Ajellomycetaceae</taxon>
        <taxon>Helicocarpus</taxon>
    </lineage>
</organism>
<feature type="compositionally biased region" description="Basic and acidic residues" evidence="2">
    <location>
        <begin position="269"/>
        <end position="289"/>
    </location>
</feature>
<feature type="compositionally biased region" description="Acidic residues" evidence="2">
    <location>
        <begin position="224"/>
        <end position="233"/>
    </location>
</feature>
<feature type="region of interest" description="Disordered" evidence="2">
    <location>
        <begin position="831"/>
        <end position="922"/>
    </location>
</feature>
<keyword evidence="4" id="KW-1185">Reference proteome</keyword>
<keyword evidence="1" id="KW-0175">Coiled coil</keyword>
<evidence type="ECO:0000313" key="4">
    <source>
        <dbReference type="Proteomes" id="UP000223968"/>
    </source>
</evidence>
<feature type="compositionally biased region" description="Low complexity" evidence="2">
    <location>
        <begin position="44"/>
        <end position="59"/>
    </location>
</feature>
<feature type="compositionally biased region" description="Basic and acidic residues" evidence="2">
    <location>
        <begin position="617"/>
        <end position="630"/>
    </location>
</feature>
<dbReference type="AlphaFoldDB" id="A0A2B7XUT1"/>
<accession>A0A2B7XUT1</accession>
<name>A0A2B7XUT1_9EURO</name>
<feature type="coiled-coil region" evidence="1">
    <location>
        <begin position="295"/>
        <end position="351"/>
    </location>
</feature>
<feature type="compositionally biased region" description="Polar residues" evidence="2">
    <location>
        <begin position="27"/>
        <end position="36"/>
    </location>
</feature>
<dbReference type="Proteomes" id="UP000223968">
    <property type="component" value="Unassembled WGS sequence"/>
</dbReference>
<protein>
    <submittedName>
        <fullName evidence="3">Uncharacterized protein</fullName>
    </submittedName>
</protein>
<feature type="region of interest" description="Disordered" evidence="2">
    <location>
        <begin position="134"/>
        <end position="291"/>
    </location>
</feature>
<feature type="compositionally biased region" description="Basic residues" evidence="2">
    <location>
        <begin position="842"/>
        <end position="857"/>
    </location>
</feature>
<feature type="compositionally biased region" description="Low complexity" evidence="2">
    <location>
        <begin position="1"/>
        <end position="18"/>
    </location>
</feature>
<feature type="compositionally biased region" description="Low complexity" evidence="2">
    <location>
        <begin position="870"/>
        <end position="888"/>
    </location>
</feature>
<feature type="region of interest" description="Disordered" evidence="2">
    <location>
        <begin position="396"/>
        <end position="417"/>
    </location>
</feature>
<feature type="region of interest" description="Disordered" evidence="2">
    <location>
        <begin position="1"/>
        <end position="106"/>
    </location>
</feature>
<dbReference type="STRING" id="1447875.A0A2B7XUT1"/>
<feature type="region of interest" description="Disordered" evidence="2">
    <location>
        <begin position="476"/>
        <end position="518"/>
    </location>
</feature>
<feature type="compositionally biased region" description="Polar residues" evidence="2">
    <location>
        <begin position="636"/>
        <end position="655"/>
    </location>
</feature>
<feature type="coiled-coil region" evidence="1">
    <location>
        <begin position="541"/>
        <end position="568"/>
    </location>
</feature>
<evidence type="ECO:0000256" key="2">
    <source>
        <dbReference type="SAM" id="MobiDB-lite"/>
    </source>
</evidence>
<feature type="region of interest" description="Disordered" evidence="2">
    <location>
        <begin position="606"/>
        <end position="661"/>
    </location>
</feature>
<proteinExistence type="predicted"/>
<dbReference type="EMBL" id="PDNB01000024">
    <property type="protein sequence ID" value="PGH15524.1"/>
    <property type="molecule type" value="Genomic_DNA"/>
</dbReference>
<sequence>MSGPPFSSFTSFESQRSSPPNIPTYASYHNQSSDYNYPTPPTANDNHNNHNNINNNYNNAAGFPSPTLTNPDMILPDEGERESSTPSPPFRPLQFPSPEHSSYRRDSVEMDNGVHVSSAGIGVALSATANNAPHNYYQRNPPPRNNWMFEGHEVRPPLSDIGEEESPTRSRWDEDENDRDVNEMVLDSPPVLKPQWQTNHSNRVLGYDGSNGEDGCDGEHDDCNGEEEKDDHDDAVSCSASSSTISAPSAILDKWEEFRANGNPAGGVHPEDATEEHSQRHSHESERAAQDVAAIEAAERDRKNMDAIKEEEEAEDEFSSALLSSEAERILENAKRRLTHMEGNLSRARTSLRMTPSPSLLMGTLPLSARQSIGGRSHTLSERRAQTSLAGALMRQRVSQDMGTNSRHSRGLSDLTAPLTQNNLANRDNMRPQFRSFSALGSTNASGFGADDASPRRDRFGPKVVYRSSVSTFNYVPEDPSELVGNDVSQPDSPPSKSDLLPAQQNNGFDDASPENHASRIPKISSVEEFNATYPASVPSRSQSQLHVRDLRDQMQDLRSKISSLKVQAQEDNLRRRSLQSLRTPSPFTAAEQWYTTASEYVNAHGKDMGGSLNGQDDERHRGVGQDQGHDGAIPTETSSAPATITESRPKSISTADRPDDQQSVIASLYEDADEEFAYDESEEIDREALAEILNEPLDSPTSSDGELYEDFPPMPPVSETERHEDRVDAFDYEHFFLHSALGNYSRDRALRRESYSSTDSAETTRPASQATVYLDSSSHVRHGHVRTNSGDTISTSATFATATEGADSAYDEVYSGDEIDNALYWNGNSNGARYSNNDLRYRHHSRDSRRSNRHSQTRQTMIATPNNGSRHSTSSSTSSTQLSTASTPRASNKPSSIHSRQHSRHHSSDASSTREAAAHLRSPTAMISSLISSAAAQHYTADSSETDPVVFDAQLGADDTKLMESLFQSLGKVALQLQLSASATGDKRSSADERSSVLFRRRLDAARRVLDGQLDV</sequence>
<reference evidence="3 4" key="1">
    <citation type="submission" date="2017-10" db="EMBL/GenBank/DDBJ databases">
        <title>Comparative genomics in systemic dimorphic fungi from Ajellomycetaceae.</title>
        <authorList>
            <person name="Munoz J.F."/>
            <person name="Mcewen J.G."/>
            <person name="Clay O.K."/>
            <person name="Cuomo C.A."/>
        </authorList>
    </citation>
    <scope>NUCLEOTIDE SEQUENCE [LARGE SCALE GENOMIC DNA]</scope>
    <source>
        <strain evidence="3 4">UAMH5409</strain>
    </source>
</reference>
<evidence type="ECO:0000313" key="3">
    <source>
        <dbReference type="EMBL" id="PGH15524.1"/>
    </source>
</evidence>
<dbReference type="OrthoDB" id="3438840at2759"/>
<feature type="compositionally biased region" description="Low complexity" evidence="2">
    <location>
        <begin position="489"/>
        <end position="502"/>
    </location>
</feature>
<evidence type="ECO:0000256" key="1">
    <source>
        <dbReference type="SAM" id="Coils"/>
    </source>
</evidence>
<feature type="compositionally biased region" description="Polar residues" evidence="2">
    <location>
        <begin position="397"/>
        <end position="406"/>
    </location>
</feature>
<gene>
    <name evidence="3" type="ORF">AJ79_02306</name>
</gene>